<organism evidence="2 3">
    <name type="scientific">Nannochloropsis gaditana</name>
    <dbReference type="NCBI Taxonomy" id="72520"/>
    <lineage>
        <taxon>Eukaryota</taxon>
        <taxon>Sar</taxon>
        <taxon>Stramenopiles</taxon>
        <taxon>Ochrophyta</taxon>
        <taxon>Eustigmatophyceae</taxon>
        <taxon>Eustigmatales</taxon>
        <taxon>Monodopsidaceae</taxon>
        <taxon>Nannochloropsis</taxon>
    </lineage>
</organism>
<dbReference type="AlphaFoldDB" id="W7T0A5"/>
<name>W7T0A5_9STRA</name>
<keyword evidence="3" id="KW-1185">Reference proteome</keyword>
<feature type="compositionally biased region" description="Low complexity" evidence="1">
    <location>
        <begin position="101"/>
        <end position="114"/>
    </location>
</feature>
<evidence type="ECO:0000256" key="1">
    <source>
        <dbReference type="SAM" id="MobiDB-lite"/>
    </source>
</evidence>
<protein>
    <submittedName>
        <fullName evidence="2">Uncharacterized protein</fullName>
    </submittedName>
</protein>
<evidence type="ECO:0000313" key="2">
    <source>
        <dbReference type="EMBL" id="EWM20530.1"/>
    </source>
</evidence>
<evidence type="ECO:0000313" key="3">
    <source>
        <dbReference type="Proteomes" id="UP000019335"/>
    </source>
</evidence>
<proteinExistence type="predicted"/>
<dbReference type="EMBL" id="AZIL01003014">
    <property type="protein sequence ID" value="EWM20530.1"/>
    <property type="molecule type" value="Genomic_DNA"/>
</dbReference>
<dbReference type="Proteomes" id="UP000019335">
    <property type="component" value="Unassembled WGS sequence"/>
</dbReference>
<reference evidence="2 3" key="1">
    <citation type="journal article" date="2014" name="Mol. Plant">
        <title>Chromosome Scale Genome Assembly and Transcriptome Profiling of Nannochloropsis gaditana in Nitrogen Depletion.</title>
        <authorList>
            <person name="Corteggiani Carpinelli E."/>
            <person name="Telatin A."/>
            <person name="Vitulo N."/>
            <person name="Forcato C."/>
            <person name="D'Angelo M."/>
            <person name="Schiavon R."/>
            <person name="Vezzi A."/>
            <person name="Giacometti G.M."/>
            <person name="Morosinotto T."/>
            <person name="Valle G."/>
        </authorList>
    </citation>
    <scope>NUCLEOTIDE SEQUENCE [LARGE SCALE GENOMIC DNA]</scope>
    <source>
        <strain evidence="2 3">B-31</strain>
    </source>
</reference>
<feature type="region of interest" description="Disordered" evidence="1">
    <location>
        <begin position="89"/>
        <end position="114"/>
    </location>
</feature>
<gene>
    <name evidence="2" type="ORF">Naga_101464g1</name>
</gene>
<sequence>MRAIRNKSCEWEMTVPKARASERKKEKSTTPCLRRPDSLICHSPILQFPLLTHAVVPKITASCAQSCVSSSPPSVSSFPSVSLQSTVSSAHTSSITPAPIPSLRPSLSSPKPRT</sequence>
<comment type="caution">
    <text evidence="2">The sequence shown here is derived from an EMBL/GenBank/DDBJ whole genome shotgun (WGS) entry which is preliminary data.</text>
</comment>
<accession>W7T0A5</accession>